<organism evidence="2 3">
    <name type="scientific">Actinacidiphila cocklensis</name>
    <dbReference type="NCBI Taxonomy" id="887465"/>
    <lineage>
        <taxon>Bacteria</taxon>
        <taxon>Bacillati</taxon>
        <taxon>Actinomycetota</taxon>
        <taxon>Actinomycetes</taxon>
        <taxon>Kitasatosporales</taxon>
        <taxon>Streptomycetaceae</taxon>
        <taxon>Actinacidiphila</taxon>
    </lineage>
</organism>
<keyword evidence="1" id="KW-0472">Membrane</keyword>
<feature type="transmembrane region" description="Helical" evidence="1">
    <location>
        <begin position="149"/>
        <end position="166"/>
    </location>
</feature>
<feature type="transmembrane region" description="Helical" evidence="1">
    <location>
        <begin position="339"/>
        <end position="357"/>
    </location>
</feature>
<dbReference type="RefSeq" id="WP_251486039.1">
    <property type="nucleotide sequence ID" value="NZ_CAJSLV010000042.1"/>
</dbReference>
<proteinExistence type="predicted"/>
<keyword evidence="1" id="KW-1133">Transmembrane helix</keyword>
<sequence>MSDRLRVPARPLPVTRAFPGASAAPDAFIWPAAVCAAFVLAQLVLAVPGSGLGWDETVYTSQVAAHVPAAFFSAPRARGISLLAAPVAGLTSSTAALRVYLAVLSGAGLLVALRVWRPLLPARVLALAGGLFAGLWITLLYGSQVMPNLWSAYGALAAVGCLLRAARDRTDRAALAGLAAAVALVGLMRPPDAVWLVLPLAGAALSVHRWRRPALFAVLAAGLLAGCAEWVVEAYARYGGPAARLHRASVIEGGLGLHFAVDDQVRALDGRTLCRPCDVPWRHRANSAWWFALPLLAAGGAAAAWRGRRAAVWLPLVTAGFLAAPYLFSVGYAAPRFLLPAYALLAIPVAECLWWLVRDGAGRLRPTATAVVALALCGHLAIQGGVLAGAVGNNRQARGDYDAMAAGLRSNGVRPPCLLSGDSAVPLAFYAGCASRETAGADRSITVGGLRAAARHQPVAVLVAGGGPVPAFARHWRSAALPVPSGSAAYRAYFPR</sequence>
<feature type="transmembrane region" description="Helical" evidence="1">
    <location>
        <begin position="288"/>
        <end position="305"/>
    </location>
</feature>
<feature type="transmembrane region" description="Helical" evidence="1">
    <location>
        <begin position="312"/>
        <end position="333"/>
    </location>
</feature>
<reference evidence="2" key="1">
    <citation type="submission" date="2021-05" db="EMBL/GenBank/DDBJ databases">
        <authorList>
            <person name="Arsene-Ploetze F."/>
        </authorList>
    </citation>
    <scope>NUCLEOTIDE SEQUENCE</scope>
    <source>
        <strain evidence="2">DSM 42138</strain>
    </source>
</reference>
<feature type="transmembrane region" description="Helical" evidence="1">
    <location>
        <begin position="215"/>
        <end position="232"/>
    </location>
</feature>
<evidence type="ECO:0000313" key="2">
    <source>
        <dbReference type="EMBL" id="CAG6392021.1"/>
    </source>
</evidence>
<dbReference type="EMBL" id="CAJSLV010000042">
    <property type="protein sequence ID" value="CAG6392021.1"/>
    <property type="molecule type" value="Genomic_DNA"/>
</dbReference>
<feature type="transmembrane region" description="Helical" evidence="1">
    <location>
        <begin position="95"/>
        <end position="113"/>
    </location>
</feature>
<keyword evidence="3" id="KW-1185">Reference proteome</keyword>
<dbReference type="AlphaFoldDB" id="A0A9W4GQX4"/>
<evidence type="ECO:0008006" key="4">
    <source>
        <dbReference type="Google" id="ProtNLM"/>
    </source>
</evidence>
<feature type="transmembrane region" description="Helical" evidence="1">
    <location>
        <begin position="125"/>
        <end position="143"/>
    </location>
</feature>
<evidence type="ECO:0000313" key="3">
    <source>
        <dbReference type="Proteomes" id="UP001152519"/>
    </source>
</evidence>
<keyword evidence="1" id="KW-0812">Transmembrane</keyword>
<accession>A0A9W4GQX4</accession>
<comment type="caution">
    <text evidence="2">The sequence shown here is derived from an EMBL/GenBank/DDBJ whole genome shotgun (WGS) entry which is preliminary data.</text>
</comment>
<evidence type="ECO:0000256" key="1">
    <source>
        <dbReference type="SAM" id="Phobius"/>
    </source>
</evidence>
<name>A0A9W4GQX4_9ACTN</name>
<feature type="transmembrane region" description="Helical" evidence="1">
    <location>
        <begin position="28"/>
        <end position="47"/>
    </location>
</feature>
<protein>
    <recommendedName>
        <fullName evidence="4">Integral membrane protein</fullName>
    </recommendedName>
</protein>
<dbReference type="Proteomes" id="UP001152519">
    <property type="component" value="Unassembled WGS sequence"/>
</dbReference>
<feature type="transmembrane region" description="Helical" evidence="1">
    <location>
        <begin position="369"/>
        <end position="391"/>
    </location>
</feature>
<gene>
    <name evidence="2" type="ORF">SCOCK_140219</name>
</gene>